<name>A0A3P3XHZ2_9SPIR</name>
<keyword evidence="3" id="KW-0413">Isomerase</keyword>
<evidence type="ECO:0000256" key="1">
    <source>
        <dbReference type="SAM" id="MobiDB-lite"/>
    </source>
</evidence>
<dbReference type="InterPro" id="IPR006145">
    <property type="entry name" value="PsdUridine_synth_RsuA/RluA"/>
</dbReference>
<feature type="region of interest" description="Disordered" evidence="1">
    <location>
        <begin position="1"/>
        <end position="23"/>
    </location>
</feature>
<accession>A0A3P3XHZ2</accession>
<protein>
    <submittedName>
        <fullName evidence="3">Pseudouridine synthase</fullName>
        <ecNumber evidence="3">5.4.99.-</ecNumber>
    </submittedName>
</protein>
<reference evidence="3" key="1">
    <citation type="submission" date="2017-02" db="EMBL/GenBank/DDBJ databases">
        <authorList>
            <person name="Regsiter A."/>
            <person name="William W."/>
        </authorList>
    </citation>
    <scope>NUCLEOTIDE SEQUENCE</scope>
    <source>
        <strain evidence="3">Bib</strain>
    </source>
</reference>
<dbReference type="GO" id="GO:0009982">
    <property type="term" value="F:pseudouridine synthase activity"/>
    <property type="evidence" value="ECO:0007669"/>
    <property type="project" value="InterPro"/>
</dbReference>
<dbReference type="PANTHER" id="PTHR21600">
    <property type="entry name" value="MITOCHONDRIAL RNA PSEUDOURIDINE SYNTHASE"/>
    <property type="match status" value="1"/>
</dbReference>
<evidence type="ECO:0000259" key="2">
    <source>
        <dbReference type="Pfam" id="PF00849"/>
    </source>
</evidence>
<sequence length="254" mass="28135">MPIPVMQHRKERRAPPVSKAPAGHLPAGRAQFLYEDSDLIVVDKPAGLPVIAPEGSRAKTLYDIVTAHMQKTNPRGRAAVVHRLDRDTSGVMLFAKNARVKKALMDNWNKLVRRRCYTALVEGLMPSETGTLDSWLIENRAGQVYETKPGTRGALRAITNWKIIAAAEGAPYSLVELELETGRKHQIRAQLAAIGHPVAGDARYGARTDPASRLCLHAHLLEFEHPFTHKVLVFESPVPKVFYQSENPGPHGRL</sequence>
<feature type="domain" description="Pseudouridine synthase RsuA/RluA-like" evidence="2">
    <location>
        <begin position="38"/>
        <end position="193"/>
    </location>
</feature>
<dbReference type="EMBL" id="FWDM01000017">
    <property type="protein sequence ID" value="SLM12316.1"/>
    <property type="molecule type" value="Genomic_DNA"/>
</dbReference>
<dbReference type="EC" id="5.4.99.-" evidence="3"/>
<dbReference type="Gene3D" id="3.30.2350.10">
    <property type="entry name" value="Pseudouridine synthase"/>
    <property type="match status" value="1"/>
</dbReference>
<dbReference type="Pfam" id="PF00849">
    <property type="entry name" value="PseudoU_synth_2"/>
    <property type="match status" value="1"/>
</dbReference>
<proteinExistence type="predicted"/>
<dbReference type="InterPro" id="IPR050188">
    <property type="entry name" value="RluA_PseudoU_synthase"/>
</dbReference>
<dbReference type="GO" id="GO:0001522">
    <property type="term" value="P:pseudouridine synthesis"/>
    <property type="evidence" value="ECO:0007669"/>
    <property type="project" value="InterPro"/>
</dbReference>
<dbReference type="AlphaFoldDB" id="A0A3P3XHZ2"/>
<evidence type="ECO:0000313" key="3">
    <source>
        <dbReference type="EMBL" id="SLM12316.1"/>
    </source>
</evidence>
<dbReference type="InterPro" id="IPR006224">
    <property type="entry name" value="PsdUridine_synth_RluA-like_CS"/>
</dbReference>
<dbReference type="InterPro" id="IPR020103">
    <property type="entry name" value="PsdUridine_synth_cat_dom_sf"/>
</dbReference>
<organism evidence="3">
    <name type="scientific">uncultured spirochete</name>
    <dbReference type="NCBI Taxonomy" id="156406"/>
    <lineage>
        <taxon>Bacteria</taxon>
        <taxon>Pseudomonadati</taxon>
        <taxon>Spirochaetota</taxon>
        <taxon>Spirochaetia</taxon>
        <taxon>Spirochaetales</taxon>
        <taxon>environmental samples</taxon>
    </lineage>
</organism>
<dbReference type="PROSITE" id="PS01129">
    <property type="entry name" value="PSI_RLU"/>
    <property type="match status" value="1"/>
</dbReference>
<dbReference type="GO" id="GO:0140098">
    <property type="term" value="F:catalytic activity, acting on RNA"/>
    <property type="evidence" value="ECO:0007669"/>
    <property type="project" value="UniProtKB-ARBA"/>
</dbReference>
<dbReference type="CDD" id="cd02869">
    <property type="entry name" value="PseudoU_synth_RluA_like"/>
    <property type="match status" value="1"/>
</dbReference>
<gene>
    <name evidence="3" type="ORF">SPIROBIBN47_240051</name>
</gene>
<dbReference type="GO" id="GO:0003723">
    <property type="term" value="F:RNA binding"/>
    <property type="evidence" value="ECO:0007669"/>
    <property type="project" value="InterPro"/>
</dbReference>
<dbReference type="SUPFAM" id="SSF55120">
    <property type="entry name" value="Pseudouridine synthase"/>
    <property type="match status" value="1"/>
</dbReference>
<dbReference type="GO" id="GO:0006396">
    <property type="term" value="P:RNA processing"/>
    <property type="evidence" value="ECO:0007669"/>
    <property type="project" value="UniProtKB-ARBA"/>
</dbReference>